<proteinExistence type="predicted"/>
<evidence type="ECO:0000313" key="2">
    <source>
        <dbReference type="Proteomes" id="UP000512286"/>
    </source>
</evidence>
<reference evidence="1 2" key="1">
    <citation type="submission" date="2020-07" db="EMBL/GenBank/DDBJ databases">
        <title>Electron transfer.</title>
        <authorList>
            <person name="Huang L."/>
            <person name="Liu X."/>
            <person name="Zhou S."/>
        </authorList>
    </citation>
    <scope>NUCLEOTIDE SEQUENCE [LARGE SCALE GENOMIC DNA]</scope>
    <source>
        <strain evidence="1 2">Lx1</strain>
    </source>
</reference>
<dbReference type="EMBL" id="CP059378">
    <property type="protein sequence ID" value="QLY81916.1"/>
    <property type="molecule type" value="Genomic_DNA"/>
</dbReference>
<dbReference type="RefSeq" id="WP_181603413.1">
    <property type="nucleotide sequence ID" value="NZ_CP059378.1"/>
</dbReference>
<evidence type="ECO:0000313" key="1">
    <source>
        <dbReference type="EMBL" id="QLY81916.1"/>
    </source>
</evidence>
<dbReference type="AlphaFoldDB" id="A0A7D6VSP9"/>
<sequence>MSPSRSMESQKLINEKTFQRYIYETFAYGEREKVEKFYPKKFKDFLDKQVKVIIPEFPINYMDNLGTSRVHKADFRIVYKDNSYLNIEVEWKTSRFQHGKEVYKTAYENKKGFLIVIENDIDIKPIDFINKEDVVKIDAEQFSYWFLKRAKHIIDGTISNYAQGYKSRSKKNWIVFLPSSGRKNGDSSNDYIVKGRSKGKWAFRYTIKKTVMKNIFEIMSGDNIVFVWDIKYGANTKGREIYINKEWSFKGIDILEVKNGYYCDFNDSTFENASWSAKDLTSKLYMHYFDFIYPPNKGDERLYKSNDLGVEIFFPKKIEAEVEMWTEFVDKLRWSCNNEGAPAELSESAFDLLVSHIKK</sequence>
<dbReference type="Proteomes" id="UP000512286">
    <property type="component" value="Chromosome"/>
</dbReference>
<gene>
    <name evidence="1" type="ORF">HZF06_10120</name>
</gene>
<organism evidence="1 2">
    <name type="scientific">Clostridium intestinale</name>
    <dbReference type="NCBI Taxonomy" id="36845"/>
    <lineage>
        <taxon>Bacteria</taxon>
        <taxon>Bacillati</taxon>
        <taxon>Bacillota</taxon>
        <taxon>Clostridia</taxon>
        <taxon>Eubacteriales</taxon>
        <taxon>Clostridiaceae</taxon>
        <taxon>Clostridium</taxon>
    </lineage>
</organism>
<accession>A0A7D6VSP9</accession>
<dbReference type="KEGG" id="cint:HZF06_10120"/>
<name>A0A7D6VSP9_9CLOT</name>
<protein>
    <submittedName>
        <fullName evidence="1">Uncharacterized protein</fullName>
    </submittedName>
</protein>